<sequence length="100" mass="10725">MAAAPLLWSPLSRTPPLPQSTAPPLPSAISPLSHPPPFKSASLFAGHGALSYLCSFGCFVPEAHPESFEKGAQMIICHNCKILAFNDVITANRCIIHLFQ</sequence>
<dbReference type="Proteomes" id="UP001476798">
    <property type="component" value="Unassembled WGS sequence"/>
</dbReference>
<comment type="caution">
    <text evidence="2">The sequence shown here is derived from an EMBL/GenBank/DDBJ whole genome shotgun (WGS) entry which is preliminary data.</text>
</comment>
<organism evidence="2 3">
    <name type="scientific">Goodea atripinnis</name>
    <dbReference type="NCBI Taxonomy" id="208336"/>
    <lineage>
        <taxon>Eukaryota</taxon>
        <taxon>Metazoa</taxon>
        <taxon>Chordata</taxon>
        <taxon>Craniata</taxon>
        <taxon>Vertebrata</taxon>
        <taxon>Euteleostomi</taxon>
        <taxon>Actinopterygii</taxon>
        <taxon>Neopterygii</taxon>
        <taxon>Teleostei</taxon>
        <taxon>Neoteleostei</taxon>
        <taxon>Acanthomorphata</taxon>
        <taxon>Ovalentaria</taxon>
        <taxon>Atherinomorphae</taxon>
        <taxon>Cyprinodontiformes</taxon>
        <taxon>Goodeidae</taxon>
        <taxon>Goodea</taxon>
    </lineage>
</organism>
<evidence type="ECO:0000256" key="1">
    <source>
        <dbReference type="SAM" id="MobiDB-lite"/>
    </source>
</evidence>
<feature type="region of interest" description="Disordered" evidence="1">
    <location>
        <begin position="1"/>
        <end position="29"/>
    </location>
</feature>
<evidence type="ECO:0000313" key="3">
    <source>
        <dbReference type="Proteomes" id="UP001476798"/>
    </source>
</evidence>
<feature type="compositionally biased region" description="Pro residues" evidence="1">
    <location>
        <begin position="13"/>
        <end position="26"/>
    </location>
</feature>
<dbReference type="EMBL" id="JAHRIO010095029">
    <property type="protein sequence ID" value="MEQ2189994.1"/>
    <property type="molecule type" value="Genomic_DNA"/>
</dbReference>
<protein>
    <submittedName>
        <fullName evidence="2">Uncharacterized protein</fullName>
    </submittedName>
</protein>
<name>A0ABV0Q2I0_9TELE</name>
<evidence type="ECO:0000313" key="2">
    <source>
        <dbReference type="EMBL" id="MEQ2189994.1"/>
    </source>
</evidence>
<keyword evidence="3" id="KW-1185">Reference proteome</keyword>
<accession>A0ABV0Q2I0</accession>
<proteinExistence type="predicted"/>
<gene>
    <name evidence="2" type="ORF">GOODEAATRI_030953</name>
</gene>
<reference evidence="2 3" key="1">
    <citation type="submission" date="2021-06" db="EMBL/GenBank/DDBJ databases">
        <authorList>
            <person name="Palmer J.M."/>
        </authorList>
    </citation>
    <scope>NUCLEOTIDE SEQUENCE [LARGE SCALE GENOMIC DNA]</scope>
    <source>
        <strain evidence="2 3">GA_2019</strain>
        <tissue evidence="2">Muscle</tissue>
    </source>
</reference>